<evidence type="ECO:0000313" key="2">
    <source>
        <dbReference type="Proteomes" id="UP000605259"/>
    </source>
</evidence>
<keyword evidence="2" id="KW-1185">Reference proteome</keyword>
<protein>
    <submittedName>
        <fullName evidence="1">Uncharacterized protein</fullName>
    </submittedName>
</protein>
<organism evidence="1 2">
    <name type="scientific">Priestia taiwanensis</name>
    <dbReference type="NCBI Taxonomy" id="1347902"/>
    <lineage>
        <taxon>Bacteria</taxon>
        <taxon>Bacillati</taxon>
        <taxon>Bacillota</taxon>
        <taxon>Bacilli</taxon>
        <taxon>Bacillales</taxon>
        <taxon>Bacillaceae</taxon>
        <taxon>Priestia</taxon>
    </lineage>
</organism>
<reference evidence="1" key="2">
    <citation type="submission" date="2020-09" db="EMBL/GenBank/DDBJ databases">
        <authorList>
            <person name="Sun Q."/>
            <person name="Zhou Y."/>
        </authorList>
    </citation>
    <scope>NUCLEOTIDE SEQUENCE</scope>
    <source>
        <strain evidence="1">CGMCC 1.12698</strain>
    </source>
</reference>
<dbReference type="Proteomes" id="UP000605259">
    <property type="component" value="Unassembled WGS sequence"/>
</dbReference>
<name>A0A917AKK4_9BACI</name>
<comment type="caution">
    <text evidence="1">The sequence shown here is derived from an EMBL/GenBank/DDBJ whole genome shotgun (WGS) entry which is preliminary data.</text>
</comment>
<gene>
    <name evidence="1" type="ORF">GCM10007140_05710</name>
</gene>
<reference evidence="1" key="1">
    <citation type="journal article" date="2014" name="Int. J. Syst. Evol. Microbiol.">
        <title>Complete genome sequence of Corynebacterium casei LMG S-19264T (=DSM 44701T), isolated from a smear-ripened cheese.</title>
        <authorList>
            <consortium name="US DOE Joint Genome Institute (JGI-PGF)"/>
            <person name="Walter F."/>
            <person name="Albersmeier A."/>
            <person name="Kalinowski J."/>
            <person name="Ruckert C."/>
        </authorList>
    </citation>
    <scope>NUCLEOTIDE SEQUENCE</scope>
    <source>
        <strain evidence="1">CGMCC 1.12698</strain>
    </source>
</reference>
<accession>A0A917AKK4</accession>
<evidence type="ECO:0000313" key="1">
    <source>
        <dbReference type="EMBL" id="GGE58241.1"/>
    </source>
</evidence>
<sequence length="61" mass="6901">MKLNGFCALNSDNRLLICYAGGYKRESKLKALLAQKLDIQLKGLMDILFLSENLMINQVLI</sequence>
<dbReference type="EMBL" id="BMFK01000001">
    <property type="protein sequence ID" value="GGE58241.1"/>
    <property type="molecule type" value="Genomic_DNA"/>
</dbReference>
<proteinExistence type="predicted"/>
<dbReference type="AlphaFoldDB" id="A0A917AKK4"/>